<sequence length="63" mass="6951">LKGDDLVKQDKGARGTVAERECRLGCRLIPQAGETRRPSPTSHDDSPRPLVPIPTLPDNYLSR</sequence>
<feature type="compositionally biased region" description="Basic and acidic residues" evidence="1">
    <location>
        <begin position="34"/>
        <end position="47"/>
    </location>
</feature>
<feature type="non-terminal residue" evidence="2">
    <location>
        <position position="1"/>
    </location>
</feature>
<evidence type="ECO:0000313" key="2">
    <source>
        <dbReference type="EMBL" id="KAK1124138.1"/>
    </source>
</evidence>
<evidence type="ECO:0000256" key="1">
    <source>
        <dbReference type="SAM" id="MobiDB-lite"/>
    </source>
</evidence>
<dbReference type="Proteomes" id="UP001177670">
    <property type="component" value="Unassembled WGS sequence"/>
</dbReference>
<feature type="region of interest" description="Disordered" evidence="1">
    <location>
        <begin position="27"/>
        <end position="63"/>
    </location>
</feature>
<accession>A0AA40KL50</accession>
<evidence type="ECO:0000313" key="3">
    <source>
        <dbReference type="Proteomes" id="UP001177670"/>
    </source>
</evidence>
<gene>
    <name evidence="2" type="ORF">K0M31_007162</name>
</gene>
<organism evidence="2 3">
    <name type="scientific">Melipona bicolor</name>
    <dbReference type="NCBI Taxonomy" id="60889"/>
    <lineage>
        <taxon>Eukaryota</taxon>
        <taxon>Metazoa</taxon>
        <taxon>Ecdysozoa</taxon>
        <taxon>Arthropoda</taxon>
        <taxon>Hexapoda</taxon>
        <taxon>Insecta</taxon>
        <taxon>Pterygota</taxon>
        <taxon>Neoptera</taxon>
        <taxon>Endopterygota</taxon>
        <taxon>Hymenoptera</taxon>
        <taxon>Apocrita</taxon>
        <taxon>Aculeata</taxon>
        <taxon>Apoidea</taxon>
        <taxon>Anthophila</taxon>
        <taxon>Apidae</taxon>
        <taxon>Melipona</taxon>
    </lineage>
</organism>
<reference evidence="2" key="1">
    <citation type="submission" date="2021-10" db="EMBL/GenBank/DDBJ databases">
        <title>Melipona bicolor Genome sequencing and assembly.</title>
        <authorList>
            <person name="Araujo N.S."/>
            <person name="Arias M.C."/>
        </authorList>
    </citation>
    <scope>NUCLEOTIDE SEQUENCE</scope>
    <source>
        <strain evidence="2">USP_2M_L1-L4_2017</strain>
        <tissue evidence="2">Whole body</tissue>
    </source>
</reference>
<name>A0AA40KL50_9HYME</name>
<dbReference type="EMBL" id="JAHYIQ010000019">
    <property type="protein sequence ID" value="KAK1124138.1"/>
    <property type="molecule type" value="Genomic_DNA"/>
</dbReference>
<dbReference type="AlphaFoldDB" id="A0AA40KL50"/>
<protein>
    <submittedName>
        <fullName evidence="2">Uncharacterized protein</fullName>
    </submittedName>
</protein>
<comment type="caution">
    <text evidence="2">The sequence shown here is derived from an EMBL/GenBank/DDBJ whole genome shotgun (WGS) entry which is preliminary data.</text>
</comment>
<keyword evidence="3" id="KW-1185">Reference proteome</keyword>
<proteinExistence type="predicted"/>